<comment type="subcellular location">
    <subcellularLocation>
        <location evidence="1">Membrane</location>
        <topology evidence="1">Single-pass type I membrane protein</topology>
    </subcellularLocation>
</comment>
<gene>
    <name evidence="5" type="ORF">E2C01_026732</name>
</gene>
<sequence length="196" mass="21626">MENFSIGEMDHKCFYPSGLVDPFNLKVDAQKQGSQTHAEKANVLVGIGDKRTEYKEVTCSIGEITAGEEIIVSLRSRLVLRTLKELELGTAVKNASSFMDLQITKMPLSHDLPPPSSSTIDTKISYQNENPDATTSILGDFNVHHQPWLSSPFTDHPGKLAFNFAILHDLEQLVIPKVEVPLAFCFSQLGAPEEVS</sequence>
<keyword evidence="6" id="KW-1185">Reference proteome</keyword>
<evidence type="ECO:0000313" key="6">
    <source>
        <dbReference type="Proteomes" id="UP000324222"/>
    </source>
</evidence>
<reference evidence="5 6" key="1">
    <citation type="submission" date="2019-05" db="EMBL/GenBank/DDBJ databases">
        <title>Another draft genome of Portunus trituberculatus and its Hox gene families provides insights of decapod evolution.</title>
        <authorList>
            <person name="Jeong J.-H."/>
            <person name="Song I."/>
            <person name="Kim S."/>
            <person name="Choi T."/>
            <person name="Kim D."/>
            <person name="Ryu S."/>
            <person name="Kim W."/>
        </authorList>
    </citation>
    <scope>NUCLEOTIDE SEQUENCE [LARGE SCALE GENOMIC DNA]</scope>
    <source>
        <tissue evidence="5">Muscle</tissue>
    </source>
</reference>
<dbReference type="InterPro" id="IPR032695">
    <property type="entry name" value="Integrin_dom_sf"/>
</dbReference>
<evidence type="ECO:0000256" key="2">
    <source>
        <dbReference type="ARBA" id="ARBA00023037"/>
    </source>
</evidence>
<protein>
    <recommendedName>
        <fullName evidence="7">Endonuclease/exonuclease/phosphatase domain-containing protein</fullName>
    </recommendedName>
</protein>
<proteinExistence type="predicted"/>
<comment type="caution">
    <text evidence="5">The sequence shown here is derived from an EMBL/GenBank/DDBJ whole genome shotgun (WGS) entry which is preliminary data.</text>
</comment>
<keyword evidence="4" id="KW-0325">Glycoprotein</keyword>
<keyword evidence="2" id="KW-0401">Integrin</keyword>
<dbReference type="GO" id="GO:0007157">
    <property type="term" value="P:heterophilic cell-cell adhesion via plasma membrane cell adhesion molecules"/>
    <property type="evidence" value="ECO:0007669"/>
    <property type="project" value="UniProtKB-ARBA"/>
</dbReference>
<dbReference type="OrthoDB" id="5573735at2759"/>
<dbReference type="Gene3D" id="2.60.40.1530">
    <property type="entry name" value="ntegrin, alpha v. Chain A, domain 4"/>
    <property type="match status" value="1"/>
</dbReference>
<keyword evidence="3" id="KW-0472">Membrane</keyword>
<dbReference type="SUPFAM" id="SSF69179">
    <property type="entry name" value="Integrin domains"/>
    <property type="match status" value="1"/>
</dbReference>
<dbReference type="GO" id="GO:0016020">
    <property type="term" value="C:membrane"/>
    <property type="evidence" value="ECO:0007669"/>
    <property type="project" value="UniProtKB-SubCell"/>
</dbReference>
<evidence type="ECO:0000256" key="4">
    <source>
        <dbReference type="ARBA" id="ARBA00023180"/>
    </source>
</evidence>
<dbReference type="GO" id="GO:0007229">
    <property type="term" value="P:integrin-mediated signaling pathway"/>
    <property type="evidence" value="ECO:0007669"/>
    <property type="project" value="UniProtKB-KW"/>
</dbReference>
<evidence type="ECO:0000256" key="3">
    <source>
        <dbReference type="ARBA" id="ARBA00023136"/>
    </source>
</evidence>
<evidence type="ECO:0000313" key="5">
    <source>
        <dbReference type="EMBL" id="MPC33383.1"/>
    </source>
</evidence>
<dbReference type="EMBL" id="VSRR010002824">
    <property type="protein sequence ID" value="MPC33383.1"/>
    <property type="molecule type" value="Genomic_DNA"/>
</dbReference>
<dbReference type="Proteomes" id="UP000324222">
    <property type="component" value="Unassembled WGS sequence"/>
</dbReference>
<name>A0A5B7EK03_PORTR</name>
<evidence type="ECO:0000256" key="1">
    <source>
        <dbReference type="ARBA" id="ARBA00004479"/>
    </source>
</evidence>
<organism evidence="5 6">
    <name type="scientific">Portunus trituberculatus</name>
    <name type="common">Swimming crab</name>
    <name type="synonym">Neptunus trituberculatus</name>
    <dbReference type="NCBI Taxonomy" id="210409"/>
    <lineage>
        <taxon>Eukaryota</taxon>
        <taxon>Metazoa</taxon>
        <taxon>Ecdysozoa</taxon>
        <taxon>Arthropoda</taxon>
        <taxon>Crustacea</taxon>
        <taxon>Multicrustacea</taxon>
        <taxon>Malacostraca</taxon>
        <taxon>Eumalacostraca</taxon>
        <taxon>Eucarida</taxon>
        <taxon>Decapoda</taxon>
        <taxon>Pleocyemata</taxon>
        <taxon>Brachyura</taxon>
        <taxon>Eubrachyura</taxon>
        <taxon>Portunoidea</taxon>
        <taxon>Portunidae</taxon>
        <taxon>Portuninae</taxon>
        <taxon>Portunus</taxon>
    </lineage>
</organism>
<accession>A0A5B7EK03</accession>
<evidence type="ECO:0008006" key="7">
    <source>
        <dbReference type="Google" id="ProtNLM"/>
    </source>
</evidence>
<dbReference type="AlphaFoldDB" id="A0A5B7EK03"/>